<feature type="compositionally biased region" description="Polar residues" evidence="7">
    <location>
        <begin position="8"/>
        <end position="17"/>
    </location>
</feature>
<comment type="similarity">
    <text evidence="2">Belongs to the ERG2 family.</text>
</comment>
<dbReference type="AlphaFoldDB" id="A0AAV3RXT6"/>
<keyword evidence="6 8" id="KW-0472">Membrane</keyword>
<keyword evidence="3 8" id="KW-0812">Transmembrane</keyword>
<feature type="compositionally biased region" description="Low complexity" evidence="7">
    <location>
        <begin position="19"/>
        <end position="40"/>
    </location>
</feature>
<name>A0AAV3RXT6_LITER</name>
<evidence type="ECO:0000256" key="4">
    <source>
        <dbReference type="ARBA" id="ARBA00022824"/>
    </source>
</evidence>
<comment type="caution">
    <text evidence="9">The sequence shown here is derived from an EMBL/GenBank/DDBJ whole genome shotgun (WGS) entry which is preliminary data.</text>
</comment>
<evidence type="ECO:0000256" key="2">
    <source>
        <dbReference type="ARBA" id="ARBA00007141"/>
    </source>
</evidence>
<proteinExistence type="inferred from homology"/>
<protein>
    <submittedName>
        <fullName evidence="9">Transmembrane signal receptor</fullName>
    </submittedName>
</protein>
<evidence type="ECO:0000313" key="10">
    <source>
        <dbReference type="Proteomes" id="UP001454036"/>
    </source>
</evidence>
<comment type="subcellular location">
    <subcellularLocation>
        <location evidence="1">Endoplasmic reticulum membrane</location>
    </subcellularLocation>
</comment>
<dbReference type="Pfam" id="PF04622">
    <property type="entry name" value="ERG2_Sigma1R"/>
    <property type="match status" value="1"/>
</dbReference>
<keyword evidence="4" id="KW-0256">Endoplasmic reticulum</keyword>
<dbReference type="InterPro" id="IPR006716">
    <property type="entry name" value="ERG2_sigma1_rcpt-like"/>
</dbReference>
<evidence type="ECO:0000313" key="9">
    <source>
        <dbReference type="EMBL" id="GAA0185665.1"/>
    </source>
</evidence>
<evidence type="ECO:0000256" key="3">
    <source>
        <dbReference type="ARBA" id="ARBA00022692"/>
    </source>
</evidence>
<dbReference type="PANTHER" id="PTHR10868:SF1">
    <property type="entry name" value="SIGMA NON-OPIOID INTRACELLULAR RECEPTOR 1"/>
    <property type="match status" value="1"/>
</dbReference>
<feature type="region of interest" description="Disordered" evidence="7">
    <location>
        <begin position="1"/>
        <end position="40"/>
    </location>
</feature>
<evidence type="ECO:0000256" key="5">
    <source>
        <dbReference type="ARBA" id="ARBA00022989"/>
    </source>
</evidence>
<reference evidence="9 10" key="1">
    <citation type="submission" date="2024-01" db="EMBL/GenBank/DDBJ databases">
        <title>The complete chloroplast genome sequence of Lithospermum erythrorhizon: insights into the phylogenetic relationship among Boraginaceae species and the maternal lineages of purple gromwells.</title>
        <authorList>
            <person name="Okada T."/>
            <person name="Watanabe K."/>
        </authorList>
    </citation>
    <scope>NUCLEOTIDE SEQUENCE [LARGE SCALE GENOMIC DNA]</scope>
</reference>
<dbReference type="Proteomes" id="UP001454036">
    <property type="component" value="Unassembled WGS sequence"/>
</dbReference>
<gene>
    <name evidence="9" type="ORF">LIER_32953</name>
</gene>
<dbReference type="GO" id="GO:0005789">
    <property type="term" value="C:endoplasmic reticulum membrane"/>
    <property type="evidence" value="ECO:0007669"/>
    <property type="project" value="UniProtKB-SubCell"/>
</dbReference>
<accession>A0AAV3RXT6</accession>
<sequence length="379" mass="42620">MLRKKPSSSRTPQTMKQPTIIISTTTPESSTKSSSGSTSFIASDTKDSCYFPGCKKDANCKCEICIESMNATLDLMPNSTQRSSLTKLSAAEKSKINSRKHFSFNNLSPLTPKNGFHSDIFDESPLLKSTARIGFQEKGGKKKKRVDLGFGFLLFKRILLGFGIFFILEVGVSWMVSGIFQNKLSDDFVRVSGEKLRGLKDLNQRLDFLKNELKSLVNANVTDCASHGSNWVLNQDGLLLNSKCVLYKSISEEVSIWGWPLQTAGLLTTEFSSRSFTILSGRVTEWTNGGIGYRIHKTNSSWRQQKWASSAVQLDAKTWILEYKQSYIMQKAGLVSAALEFIKFRVTREFGKMKQEFWRAVSFGNHPTDLRVVNYRTPT</sequence>
<keyword evidence="5 8" id="KW-1133">Transmembrane helix</keyword>
<keyword evidence="10" id="KW-1185">Reference proteome</keyword>
<evidence type="ECO:0000256" key="6">
    <source>
        <dbReference type="ARBA" id="ARBA00023136"/>
    </source>
</evidence>
<organism evidence="9 10">
    <name type="scientific">Lithospermum erythrorhizon</name>
    <name type="common">Purple gromwell</name>
    <name type="synonym">Lithospermum officinale var. erythrorhizon</name>
    <dbReference type="NCBI Taxonomy" id="34254"/>
    <lineage>
        <taxon>Eukaryota</taxon>
        <taxon>Viridiplantae</taxon>
        <taxon>Streptophyta</taxon>
        <taxon>Embryophyta</taxon>
        <taxon>Tracheophyta</taxon>
        <taxon>Spermatophyta</taxon>
        <taxon>Magnoliopsida</taxon>
        <taxon>eudicotyledons</taxon>
        <taxon>Gunneridae</taxon>
        <taxon>Pentapetalae</taxon>
        <taxon>asterids</taxon>
        <taxon>lamiids</taxon>
        <taxon>Boraginales</taxon>
        <taxon>Boraginaceae</taxon>
        <taxon>Boraginoideae</taxon>
        <taxon>Lithospermeae</taxon>
        <taxon>Lithospermum</taxon>
    </lineage>
</organism>
<evidence type="ECO:0000256" key="1">
    <source>
        <dbReference type="ARBA" id="ARBA00004586"/>
    </source>
</evidence>
<keyword evidence="9" id="KW-0675">Receptor</keyword>
<dbReference type="EMBL" id="BAABME010012939">
    <property type="protein sequence ID" value="GAA0185665.1"/>
    <property type="molecule type" value="Genomic_DNA"/>
</dbReference>
<evidence type="ECO:0000256" key="7">
    <source>
        <dbReference type="SAM" id="MobiDB-lite"/>
    </source>
</evidence>
<evidence type="ECO:0000256" key="8">
    <source>
        <dbReference type="SAM" id="Phobius"/>
    </source>
</evidence>
<dbReference type="PANTHER" id="PTHR10868">
    <property type="entry name" value="SIGMA 1-TYPE OPIOID RECEPTOR-RELATED"/>
    <property type="match status" value="1"/>
</dbReference>
<feature type="transmembrane region" description="Helical" evidence="8">
    <location>
        <begin position="148"/>
        <end position="176"/>
    </location>
</feature>